<evidence type="ECO:0000313" key="2">
    <source>
        <dbReference type="Proteomes" id="UP001186974"/>
    </source>
</evidence>
<name>A0ACC3DYN0_9PEZI</name>
<comment type="caution">
    <text evidence="1">The sequence shown here is derived from an EMBL/GenBank/DDBJ whole genome shotgun (WGS) entry which is preliminary data.</text>
</comment>
<reference evidence="1" key="1">
    <citation type="submission" date="2024-09" db="EMBL/GenBank/DDBJ databases">
        <title>Black Yeasts Isolated from many extreme environments.</title>
        <authorList>
            <person name="Coleine C."/>
            <person name="Stajich J.E."/>
            <person name="Selbmann L."/>
        </authorList>
    </citation>
    <scope>NUCLEOTIDE SEQUENCE</scope>
    <source>
        <strain evidence="1">CCFEE 5737</strain>
    </source>
</reference>
<gene>
    <name evidence="1" type="ORF">LTS18_009836</name>
</gene>
<sequence>MGVISHLAYFNRGEHHMYGVRYLRASLAVKTLAIVCLNRAAELSLLGALRAHRMLALHRKYGPFVRIGSNDLSIAHPEGPQAVYGLHTKCTEGSWYDLDVPKSRMHTERSRTLHDARRRIWSPAFSDKALRGYEERIKPYEEKLVQQIRAFGGQSINVSAWFNYFSFDVMGDLAFGESFQMLEKGEEHWAIKLLNEGMEPLHFMFPTWFFRMIVAIPGAMNDYHRFNNYAADKLDKRITEGVKIPDIVSTLLAPFSKTGKPSGADLMYLQGDTKLIIVAGSDTTAATLAHLFYHLAAEPQHVKRIRNEITPHADAKREVNNADIVHAEYLNGCINEALRLHPPVPTAMHRNTPPEGIEIGGTHIPGDVDVWCPQYVISRSEDCYTDAQRFVPERWFSKPDMVKNRSAFSPFSQGKLRSVYVFEEFMANSYRACTVALDARLRCWS</sequence>
<keyword evidence="2" id="KW-1185">Reference proteome</keyword>
<dbReference type="Proteomes" id="UP001186974">
    <property type="component" value="Unassembled WGS sequence"/>
</dbReference>
<accession>A0ACC3DYN0</accession>
<proteinExistence type="predicted"/>
<organism evidence="1 2">
    <name type="scientific">Coniosporium uncinatum</name>
    <dbReference type="NCBI Taxonomy" id="93489"/>
    <lineage>
        <taxon>Eukaryota</taxon>
        <taxon>Fungi</taxon>
        <taxon>Dikarya</taxon>
        <taxon>Ascomycota</taxon>
        <taxon>Pezizomycotina</taxon>
        <taxon>Dothideomycetes</taxon>
        <taxon>Dothideomycetes incertae sedis</taxon>
        <taxon>Coniosporium</taxon>
    </lineage>
</organism>
<protein>
    <submittedName>
        <fullName evidence="1">Uncharacterized protein</fullName>
    </submittedName>
</protein>
<dbReference type="EMBL" id="JAWDJW010000027">
    <property type="protein sequence ID" value="KAK3081967.1"/>
    <property type="molecule type" value="Genomic_DNA"/>
</dbReference>
<evidence type="ECO:0000313" key="1">
    <source>
        <dbReference type="EMBL" id="KAK3081967.1"/>
    </source>
</evidence>